<accession>A0A521G5L4</accession>
<evidence type="ECO:0000313" key="4">
    <source>
        <dbReference type="Proteomes" id="UP000316238"/>
    </source>
</evidence>
<proteinExistence type="predicted"/>
<evidence type="ECO:0000313" key="3">
    <source>
        <dbReference type="EMBL" id="TAA76201.1"/>
    </source>
</evidence>
<feature type="region of interest" description="Disordered" evidence="1">
    <location>
        <begin position="68"/>
        <end position="125"/>
    </location>
</feature>
<feature type="transmembrane region" description="Helical" evidence="2">
    <location>
        <begin position="28"/>
        <end position="52"/>
    </location>
</feature>
<name>A0A521G5L4_9BACT</name>
<dbReference type="EMBL" id="NQJD01000001">
    <property type="protein sequence ID" value="TAA76201.1"/>
    <property type="molecule type" value="Genomic_DNA"/>
</dbReference>
<comment type="caution">
    <text evidence="3">The sequence shown here is derived from an EMBL/GenBank/DDBJ whole genome shotgun (WGS) entry which is preliminary data.</text>
</comment>
<keyword evidence="2" id="KW-1133">Transmembrane helix</keyword>
<feature type="compositionally biased region" description="Basic and acidic residues" evidence="1">
    <location>
        <begin position="7"/>
        <end position="16"/>
    </location>
</feature>
<keyword evidence="2" id="KW-0472">Membrane</keyword>
<protein>
    <submittedName>
        <fullName evidence="3">Uncharacterized protein</fullName>
    </submittedName>
</protein>
<organism evidence="3 4">
    <name type="scientific">Candidatus Electronema aureum</name>
    <dbReference type="NCBI Taxonomy" id="2005002"/>
    <lineage>
        <taxon>Bacteria</taxon>
        <taxon>Pseudomonadati</taxon>
        <taxon>Thermodesulfobacteriota</taxon>
        <taxon>Desulfobulbia</taxon>
        <taxon>Desulfobulbales</taxon>
        <taxon>Desulfobulbaceae</taxon>
        <taxon>Candidatus Electronema</taxon>
    </lineage>
</organism>
<feature type="region of interest" description="Disordered" evidence="1">
    <location>
        <begin position="1"/>
        <end position="21"/>
    </location>
</feature>
<keyword evidence="2" id="KW-0812">Transmembrane</keyword>
<sequence length="125" mass="13707">MSRRKHLSTEHKHSNDEPDSSFSFQLSLSGIVGIAVVLFCLFLWMFLIGIWAGQTILYPPSQPLAKAAVSQSPSVKSEETRRPAKPLTLSPEPEPLPESEGVLILPGERKRRIAPPNIPVASPAQ</sequence>
<reference evidence="3" key="1">
    <citation type="submission" date="2017-07" db="EMBL/GenBank/DDBJ databases">
        <title>The cable genome - Insights into the physiology and evolution of filamentous bacteria capable of sulfide oxidation via long distance electron transfer.</title>
        <authorList>
            <person name="Thorup C."/>
            <person name="Bjerg J.T."/>
            <person name="Schreiber L."/>
            <person name="Nielsen L.P."/>
            <person name="Kjeldsen K.U."/>
            <person name="Boesen T."/>
            <person name="Boggild A."/>
            <person name="Meysman F."/>
            <person name="Geelhoed J."/>
            <person name="Schramm A."/>
        </authorList>
    </citation>
    <scope>NUCLEOTIDE SEQUENCE [LARGE SCALE GENOMIC DNA]</scope>
    <source>
        <strain evidence="3">GS</strain>
    </source>
</reference>
<dbReference type="AlphaFoldDB" id="A0A521G5L4"/>
<evidence type="ECO:0000256" key="2">
    <source>
        <dbReference type="SAM" id="Phobius"/>
    </source>
</evidence>
<dbReference type="Proteomes" id="UP000316238">
    <property type="component" value="Unassembled WGS sequence"/>
</dbReference>
<evidence type="ECO:0000256" key="1">
    <source>
        <dbReference type="SAM" id="MobiDB-lite"/>
    </source>
</evidence>
<keyword evidence="4" id="KW-1185">Reference proteome</keyword>
<gene>
    <name evidence="3" type="ORF">CDV28_101100</name>
</gene>